<protein>
    <submittedName>
        <fullName evidence="1">Uncharacterized protein</fullName>
    </submittedName>
</protein>
<dbReference type="Ensembl" id="ENSNVIT00000034342.1">
    <property type="protein sequence ID" value="ENSNVIP00000029637.1"/>
    <property type="gene ID" value="ENSNVIG00000022858.1"/>
</dbReference>
<proteinExistence type="predicted"/>
<dbReference type="AlphaFoldDB" id="A0A8C7C3Y1"/>
<dbReference type="Proteomes" id="UP000694425">
    <property type="component" value="Unplaced"/>
</dbReference>
<accession>A0A8C7C3Y1</accession>
<evidence type="ECO:0000313" key="2">
    <source>
        <dbReference type="Proteomes" id="UP000694425"/>
    </source>
</evidence>
<sequence length="129" mass="13774">MSLCGPHHSAAWSVNVSTCGPDVCPVALPSVQPVGPKGRAVPFLRLGCKAEPWGQGWSQTHNGVFGRCQKVPAMDSHRYEVSRGARQHLTATLQKLSRTGRESLRKFLASVACRGPAATLCFCSWGSAA</sequence>
<dbReference type="GeneTree" id="ENSGT00960000188704"/>
<reference evidence="1" key="2">
    <citation type="submission" date="2025-09" db="UniProtKB">
        <authorList>
            <consortium name="Ensembl"/>
        </authorList>
    </citation>
    <scope>IDENTIFICATION</scope>
</reference>
<reference evidence="1" key="1">
    <citation type="submission" date="2025-08" db="UniProtKB">
        <authorList>
            <consortium name="Ensembl"/>
        </authorList>
    </citation>
    <scope>IDENTIFICATION</scope>
</reference>
<evidence type="ECO:0000313" key="1">
    <source>
        <dbReference type="Ensembl" id="ENSNVIP00000029637.1"/>
    </source>
</evidence>
<name>A0A8C7C3Y1_NEOVI</name>
<organism evidence="1 2">
    <name type="scientific">Neovison vison</name>
    <name type="common">American mink</name>
    <name type="synonym">Mustela vison</name>
    <dbReference type="NCBI Taxonomy" id="452646"/>
    <lineage>
        <taxon>Eukaryota</taxon>
        <taxon>Metazoa</taxon>
        <taxon>Chordata</taxon>
        <taxon>Craniata</taxon>
        <taxon>Vertebrata</taxon>
        <taxon>Euteleostomi</taxon>
        <taxon>Mammalia</taxon>
        <taxon>Eutheria</taxon>
        <taxon>Laurasiatheria</taxon>
        <taxon>Carnivora</taxon>
        <taxon>Caniformia</taxon>
        <taxon>Musteloidea</taxon>
        <taxon>Mustelidae</taxon>
        <taxon>Mustelinae</taxon>
        <taxon>Neogale</taxon>
    </lineage>
</organism>
<keyword evidence="2" id="KW-1185">Reference proteome</keyword>